<dbReference type="Gene3D" id="3.40.850.10">
    <property type="entry name" value="Kinesin motor domain"/>
    <property type="match status" value="1"/>
</dbReference>
<dbReference type="Proteomes" id="UP001642484">
    <property type="component" value="Unassembled WGS sequence"/>
</dbReference>
<dbReference type="InterPro" id="IPR036961">
    <property type="entry name" value="Kinesin_motor_dom_sf"/>
</dbReference>
<evidence type="ECO:0000313" key="2">
    <source>
        <dbReference type="EMBL" id="CAK9110142.1"/>
    </source>
</evidence>
<reference evidence="2 3" key="1">
    <citation type="submission" date="2024-02" db="EMBL/GenBank/DDBJ databases">
        <authorList>
            <person name="Chen Y."/>
            <person name="Shah S."/>
            <person name="Dougan E. K."/>
            <person name="Thang M."/>
            <person name="Chan C."/>
        </authorList>
    </citation>
    <scope>NUCLEOTIDE SEQUENCE [LARGE SCALE GENOMIC DNA]</scope>
</reference>
<dbReference type="PANTHER" id="PTHR47972:SF16">
    <property type="entry name" value="KINESIN-LIKE PROTEIN"/>
    <property type="match status" value="1"/>
</dbReference>
<evidence type="ECO:0000259" key="1">
    <source>
        <dbReference type="Pfam" id="PF16796"/>
    </source>
</evidence>
<dbReference type="InterPro" id="IPR027417">
    <property type="entry name" value="P-loop_NTPase"/>
</dbReference>
<feature type="domain" description="Spindle pole body-associated protein Vik1/Cik1 microtubule binding" evidence="1">
    <location>
        <begin position="27"/>
        <end position="71"/>
    </location>
</feature>
<gene>
    <name evidence="2" type="ORF">CCMP2556_LOCUS51216</name>
</gene>
<dbReference type="PANTHER" id="PTHR47972">
    <property type="entry name" value="KINESIN-LIKE PROTEIN KLP-3"/>
    <property type="match status" value="1"/>
</dbReference>
<name>A0ABP0SCK3_9DINO</name>
<proteinExistence type="predicted"/>
<sequence>MRERAAQAEKMLEPWKKRTEEVQEAFQKEQALRKRYHNQMQDMKGAVRVFARIRPKVPREADQEVAVWRRDAFSLECAAKDKKSGPKVARSSWFVFFQRFMQLLDVPDA</sequence>
<dbReference type="Pfam" id="PF16796">
    <property type="entry name" value="Microtub_bd"/>
    <property type="match status" value="1"/>
</dbReference>
<dbReference type="SUPFAM" id="SSF52540">
    <property type="entry name" value="P-loop containing nucleoside triphosphate hydrolases"/>
    <property type="match status" value="1"/>
</dbReference>
<dbReference type="InterPro" id="IPR031852">
    <property type="entry name" value="Vik1/Cik1_MT-bd"/>
</dbReference>
<dbReference type="EMBL" id="CAXAMN010027339">
    <property type="protein sequence ID" value="CAK9110142.1"/>
    <property type="molecule type" value="Genomic_DNA"/>
</dbReference>
<keyword evidence="3" id="KW-1185">Reference proteome</keyword>
<dbReference type="InterPro" id="IPR027640">
    <property type="entry name" value="Kinesin-like_fam"/>
</dbReference>
<protein>
    <recommendedName>
        <fullName evidence="1">Spindle pole body-associated protein Vik1/Cik1 microtubule binding domain-containing protein</fullName>
    </recommendedName>
</protein>
<organism evidence="2 3">
    <name type="scientific">Durusdinium trenchii</name>
    <dbReference type="NCBI Taxonomy" id="1381693"/>
    <lineage>
        <taxon>Eukaryota</taxon>
        <taxon>Sar</taxon>
        <taxon>Alveolata</taxon>
        <taxon>Dinophyceae</taxon>
        <taxon>Suessiales</taxon>
        <taxon>Symbiodiniaceae</taxon>
        <taxon>Durusdinium</taxon>
    </lineage>
</organism>
<comment type="caution">
    <text evidence="2">The sequence shown here is derived from an EMBL/GenBank/DDBJ whole genome shotgun (WGS) entry which is preliminary data.</text>
</comment>
<accession>A0ABP0SCK3</accession>
<evidence type="ECO:0000313" key="3">
    <source>
        <dbReference type="Proteomes" id="UP001642484"/>
    </source>
</evidence>